<dbReference type="RefSeq" id="WP_192394036.1">
    <property type="nucleotide sequence ID" value="NZ_CAJHIU010000002.1"/>
</dbReference>
<dbReference type="PANTHER" id="PTHR30466">
    <property type="entry name" value="FLAVIN REDUCTASE"/>
    <property type="match status" value="1"/>
</dbReference>
<feature type="domain" description="Flavin reductase like" evidence="2">
    <location>
        <begin position="12"/>
        <end position="157"/>
    </location>
</feature>
<name>A0ABR9DEA4_9GAMM</name>
<accession>A0ABR9DEA4</accession>
<protein>
    <submittedName>
        <fullName evidence="3">Flavin reductase family protein</fullName>
    </submittedName>
</protein>
<evidence type="ECO:0000259" key="2">
    <source>
        <dbReference type="SMART" id="SM00903"/>
    </source>
</evidence>
<dbReference type="PANTHER" id="PTHR30466:SF1">
    <property type="entry name" value="FMN REDUCTASE (NADH) RUTF"/>
    <property type="match status" value="1"/>
</dbReference>
<dbReference type="InterPro" id="IPR012349">
    <property type="entry name" value="Split_barrel_FMN-bd"/>
</dbReference>
<dbReference type="InterPro" id="IPR002563">
    <property type="entry name" value="Flavin_Rdtase-like_dom"/>
</dbReference>
<keyword evidence="1" id="KW-0560">Oxidoreductase</keyword>
<comment type="caution">
    <text evidence="3">The sequence shown here is derived from an EMBL/GenBank/DDBJ whole genome shotgun (WGS) entry which is preliminary data.</text>
</comment>
<keyword evidence="4" id="KW-1185">Reference proteome</keyword>
<dbReference type="InterPro" id="IPR050268">
    <property type="entry name" value="NADH-dep_flavin_reductase"/>
</dbReference>
<dbReference type="SMART" id="SM00903">
    <property type="entry name" value="Flavin_Reduct"/>
    <property type="match status" value="1"/>
</dbReference>
<proteinExistence type="predicted"/>
<evidence type="ECO:0000313" key="4">
    <source>
        <dbReference type="Proteomes" id="UP000641152"/>
    </source>
</evidence>
<gene>
    <name evidence="3" type="ORF">EBB_11745</name>
</gene>
<evidence type="ECO:0000313" key="3">
    <source>
        <dbReference type="EMBL" id="MBD9361191.1"/>
    </source>
</evidence>
<dbReference type="Pfam" id="PF01613">
    <property type="entry name" value="Flavin_Reduct"/>
    <property type="match status" value="1"/>
</dbReference>
<dbReference type="Proteomes" id="UP000641152">
    <property type="component" value="Unassembled WGS sequence"/>
</dbReference>
<dbReference type="Gene3D" id="2.30.110.10">
    <property type="entry name" value="Electron Transport, Fmn-binding Protein, Chain A"/>
    <property type="match status" value="1"/>
</dbReference>
<evidence type="ECO:0000256" key="1">
    <source>
        <dbReference type="ARBA" id="ARBA00023002"/>
    </source>
</evidence>
<reference evidence="3 4" key="1">
    <citation type="submission" date="2020-09" db="EMBL/GenBank/DDBJ databases">
        <title>Methylomonas albis sp. nov. and Methylomonas fluvii sp. nov.: Two cold-adapted methanotrophs from the River Elbe and an amended description of Methylovulum psychrotolerans strain Eb1.</title>
        <authorList>
            <person name="Bussmann I.K."/>
            <person name="Klings K.-W."/>
            <person name="Warnstedt J."/>
            <person name="Hoppert M."/>
            <person name="Saborowski A."/>
            <person name="Horn F."/>
            <person name="Liebner S."/>
        </authorList>
    </citation>
    <scope>NUCLEOTIDE SEQUENCE [LARGE SCALE GENOMIC DNA]</scope>
    <source>
        <strain evidence="3 4">EbB</strain>
    </source>
</reference>
<sequence length="162" mass="17484">MSVEAKEFKNALKLWASGVTVVTTQGRDNQPRGMTATAFSSVSVEPPQILVCLNQATDTGAALLESRRFAVNILNNAQEDVSNQFAGSTTQEQRFASIAWQVGENGAPILSEALAALECRVVQQVQAGSHWVIIGEVDNVVCREGDPLLYYHSAYRTVATQG</sequence>
<dbReference type="EMBL" id="JACXST010000002">
    <property type="protein sequence ID" value="MBD9361191.1"/>
    <property type="molecule type" value="Genomic_DNA"/>
</dbReference>
<organism evidence="3 4">
    <name type="scientific">Methylomonas fluvii</name>
    <dbReference type="NCBI Taxonomy" id="1854564"/>
    <lineage>
        <taxon>Bacteria</taxon>
        <taxon>Pseudomonadati</taxon>
        <taxon>Pseudomonadota</taxon>
        <taxon>Gammaproteobacteria</taxon>
        <taxon>Methylococcales</taxon>
        <taxon>Methylococcaceae</taxon>
        <taxon>Methylomonas</taxon>
    </lineage>
</organism>
<dbReference type="SUPFAM" id="SSF50475">
    <property type="entry name" value="FMN-binding split barrel"/>
    <property type="match status" value="1"/>
</dbReference>